<sequence length="119" mass="12857">MARKSRQSIEGVLPACSLSARSVETYYYQVEVGSMGVVLPSEINLETLSGITLVAGKASVIEDEGLAKRVASITGGKVQEVYESYSVSKIDVETGEEDDKVTETVSVSKFLEVLRGKDY</sequence>
<dbReference type="Proteomes" id="UP000224660">
    <property type="component" value="Segment"/>
</dbReference>
<proteinExistence type="predicted"/>
<accession>A0A217EQH4</accession>
<organism evidence="1 2">
    <name type="scientific">Bacillus phage vB_BsuM-Goe2</name>
    <dbReference type="NCBI Taxonomy" id="1933062"/>
    <lineage>
        <taxon>Viruses</taxon>
        <taxon>Duplodnaviria</taxon>
        <taxon>Heunggongvirae</taxon>
        <taxon>Uroviricota</taxon>
        <taxon>Caudoviricetes</taxon>
        <taxon>Herelleviridae</taxon>
        <taxon>Spounavirinae</taxon>
        <taxon>Okubovirus</taxon>
        <taxon>Okubovirus camphawk</taxon>
    </lineage>
</organism>
<evidence type="ECO:0000313" key="2">
    <source>
        <dbReference type="Proteomes" id="UP000224660"/>
    </source>
</evidence>
<evidence type="ECO:0000313" key="1">
    <source>
        <dbReference type="EMBL" id="APZ82279.1"/>
    </source>
</evidence>
<dbReference type="EMBL" id="KY368639">
    <property type="protein sequence ID" value="APZ82279.1"/>
    <property type="molecule type" value="Genomic_DNA"/>
</dbReference>
<name>A0A217EQH4_9CAUD</name>
<gene>
    <name evidence="1" type="ORF">Goe2_c03900</name>
</gene>
<reference evidence="1 2" key="1">
    <citation type="journal article" date="2017" name="Viruses">
        <title>Characterization of Bacillus subtilis Viruses vB_BsuM-Goe2 and vB_BsuM-Goe3.</title>
        <authorList>
            <person name="Willms I.M."/>
            <person name="Hoppert M."/>
            <person name="Hertel R."/>
        </authorList>
    </citation>
    <scope>NUCLEOTIDE SEQUENCE [LARGE SCALE GENOMIC DNA]</scope>
</reference>
<protein>
    <submittedName>
        <fullName evidence="1">Uncharacterized protein</fullName>
    </submittedName>
</protein>